<keyword evidence="11" id="KW-1185">Reference proteome</keyword>
<accession>A0A4Y8VNN4</accession>
<dbReference type="AlphaFoldDB" id="A0A4Y8VNN4"/>
<keyword evidence="8" id="KW-0472">Membrane</keyword>
<keyword evidence="4 8" id="KW-0808">Transferase</keyword>
<evidence type="ECO:0000256" key="4">
    <source>
        <dbReference type="ARBA" id="ARBA00022679"/>
    </source>
</evidence>
<comment type="subcellular location">
    <subcellularLocation>
        <location evidence="8">Cell membrane</location>
    </subcellularLocation>
</comment>
<feature type="domain" description="3-deoxy-D-manno-octulosonic-acid transferase N-terminal" evidence="9">
    <location>
        <begin position="42"/>
        <end position="203"/>
    </location>
</feature>
<keyword evidence="8" id="KW-0448">Lipopolysaccharide biosynthesis</keyword>
<reference evidence="10 11" key="1">
    <citation type="submission" date="2019-02" db="EMBL/GenBank/DDBJ databases">
        <title>Draft Genome Sequence of the Prevotella sp. BCRC 81118, Isolated from Human Feces.</title>
        <authorList>
            <person name="Huang C.-H."/>
        </authorList>
    </citation>
    <scope>NUCLEOTIDE SEQUENCE [LARGE SCALE GENOMIC DNA]</scope>
    <source>
        <strain evidence="10 11">BCRC 81118</strain>
    </source>
</reference>
<comment type="caution">
    <text evidence="10">The sequence shown here is derived from an EMBL/GenBank/DDBJ whole genome shotgun (WGS) entry which is preliminary data.</text>
</comment>
<dbReference type="GeneID" id="302995073"/>
<evidence type="ECO:0000256" key="8">
    <source>
        <dbReference type="RuleBase" id="RU365103"/>
    </source>
</evidence>
<evidence type="ECO:0000256" key="7">
    <source>
        <dbReference type="PIRSR" id="PIRSR639901-1"/>
    </source>
</evidence>
<feature type="transmembrane region" description="Helical" evidence="8">
    <location>
        <begin position="6"/>
        <end position="23"/>
    </location>
</feature>
<dbReference type="SUPFAM" id="SSF53756">
    <property type="entry name" value="UDP-Glycosyltransferase/glycogen phosphorylase"/>
    <property type="match status" value="1"/>
</dbReference>
<comment type="pathway">
    <text evidence="1 8">Bacterial outer membrane biogenesis; LPS core biosynthesis.</text>
</comment>
<evidence type="ECO:0000256" key="6">
    <source>
        <dbReference type="ARBA" id="ARBA00049183"/>
    </source>
</evidence>
<keyword evidence="8" id="KW-0812">Transmembrane</keyword>
<dbReference type="GO" id="GO:0009245">
    <property type="term" value="P:lipid A biosynthetic process"/>
    <property type="evidence" value="ECO:0007669"/>
    <property type="project" value="TreeGrafter"/>
</dbReference>
<dbReference type="Gene3D" id="3.40.50.2000">
    <property type="entry name" value="Glycogen Phosphorylase B"/>
    <property type="match status" value="1"/>
</dbReference>
<dbReference type="GO" id="GO:0043842">
    <property type="term" value="F:Kdo transferase activity"/>
    <property type="evidence" value="ECO:0007669"/>
    <property type="project" value="UniProtKB-EC"/>
</dbReference>
<protein>
    <recommendedName>
        <fullName evidence="3 8">3-deoxy-D-manno-octulosonic acid transferase</fullName>
        <shortName evidence="8">Kdo transferase</shortName>
        <ecNumber evidence="2 8">2.4.99.12</ecNumber>
    </recommendedName>
    <alternativeName>
        <fullName evidence="5 8">Lipid IV(A) 3-deoxy-D-manno-octulosonic acid transferase</fullName>
    </alternativeName>
</protein>
<dbReference type="EMBL" id="SGVY01000014">
    <property type="protein sequence ID" value="TFH82017.1"/>
    <property type="molecule type" value="Genomic_DNA"/>
</dbReference>
<evidence type="ECO:0000259" key="9">
    <source>
        <dbReference type="Pfam" id="PF04413"/>
    </source>
</evidence>
<dbReference type="PANTHER" id="PTHR42755:SF1">
    <property type="entry name" value="3-DEOXY-D-MANNO-OCTULOSONIC ACID TRANSFERASE, MITOCHONDRIAL-RELATED"/>
    <property type="match status" value="1"/>
</dbReference>
<keyword evidence="8" id="KW-1003">Cell membrane</keyword>
<comment type="function">
    <text evidence="8">Involved in lipopolysaccharide (LPS) biosynthesis. Catalyzes the transfer of 3-deoxy-D-manno-octulosonate (Kdo) residue(s) from CMP-Kdo to lipid IV(A), the tetraacyldisaccharide-1,4'-bisphosphate precursor of lipid A.</text>
</comment>
<comment type="catalytic activity">
    <reaction evidence="6 8">
        <text>lipid IVA (E. coli) + CMP-3-deoxy-beta-D-manno-octulosonate = alpha-Kdo-(2-&gt;6)-lipid IVA (E. coli) + CMP + H(+)</text>
        <dbReference type="Rhea" id="RHEA:28066"/>
        <dbReference type="ChEBI" id="CHEBI:15378"/>
        <dbReference type="ChEBI" id="CHEBI:58603"/>
        <dbReference type="ChEBI" id="CHEBI:60364"/>
        <dbReference type="ChEBI" id="CHEBI:60377"/>
        <dbReference type="ChEBI" id="CHEBI:85987"/>
        <dbReference type="EC" id="2.4.99.12"/>
    </reaction>
</comment>
<dbReference type="PANTHER" id="PTHR42755">
    <property type="entry name" value="3-DEOXY-MANNO-OCTULOSONATE CYTIDYLYLTRANSFERASE"/>
    <property type="match status" value="1"/>
</dbReference>
<gene>
    <name evidence="10" type="ORF">EXN75_07170</name>
</gene>
<dbReference type="GO" id="GO:0005886">
    <property type="term" value="C:plasma membrane"/>
    <property type="evidence" value="ECO:0007669"/>
    <property type="project" value="UniProtKB-SubCell"/>
</dbReference>
<dbReference type="UniPathway" id="UPA00958"/>
<dbReference type="Gene3D" id="3.40.50.11720">
    <property type="entry name" value="3-Deoxy-D-manno-octulosonic-acid transferase, N-terminal domain"/>
    <property type="match status" value="1"/>
</dbReference>
<name>A0A4Y8VNN4_9BACT</name>
<proteinExistence type="inferred from homology"/>
<evidence type="ECO:0000256" key="2">
    <source>
        <dbReference type="ARBA" id="ARBA00012621"/>
    </source>
</evidence>
<evidence type="ECO:0000256" key="1">
    <source>
        <dbReference type="ARBA" id="ARBA00004713"/>
    </source>
</evidence>
<organism evidence="10 11">
    <name type="scientific">Segatella hominis</name>
    <dbReference type="NCBI Taxonomy" id="2518605"/>
    <lineage>
        <taxon>Bacteria</taxon>
        <taxon>Pseudomonadati</taxon>
        <taxon>Bacteroidota</taxon>
        <taxon>Bacteroidia</taxon>
        <taxon>Bacteroidales</taxon>
        <taxon>Prevotellaceae</taxon>
        <taxon>Segatella</taxon>
    </lineage>
</organism>
<evidence type="ECO:0000313" key="11">
    <source>
        <dbReference type="Proteomes" id="UP000297872"/>
    </source>
</evidence>
<dbReference type="Pfam" id="PF04413">
    <property type="entry name" value="Glycos_transf_N"/>
    <property type="match status" value="1"/>
</dbReference>
<dbReference type="GO" id="GO:0009244">
    <property type="term" value="P:lipopolysaccharide core region biosynthetic process"/>
    <property type="evidence" value="ECO:0007669"/>
    <property type="project" value="UniProtKB-UniRule"/>
</dbReference>
<dbReference type="EC" id="2.4.99.12" evidence="2 8"/>
<dbReference type="InterPro" id="IPR039901">
    <property type="entry name" value="Kdotransferase"/>
</dbReference>
<evidence type="ECO:0000256" key="3">
    <source>
        <dbReference type="ARBA" id="ARBA00019077"/>
    </source>
</evidence>
<dbReference type="RefSeq" id="WP_134843289.1">
    <property type="nucleotide sequence ID" value="NZ_DBGBKM010000351.1"/>
</dbReference>
<dbReference type="Proteomes" id="UP000297872">
    <property type="component" value="Unassembled WGS sequence"/>
</dbReference>
<comment type="similarity">
    <text evidence="8">Belongs to the glycosyltransferase group 1 family.</text>
</comment>
<sequence>MYNVVIYFVLWGIAIASLFNEKVRKMWRGERDAFRVLRENVDPSEKYIWFHAASLGEFEQGRPLMERIRRDYPQYKILLTFYSPSGYEVRKNYEGADIICYMPVDTRLNAIRFLRLVRPVMAFFIKYEFWSNFLHILKYRNIPTYSVSSIFREDQVFFKWYGRSYANVLKCFTRFFVQNEESKRLLAGIGITDVDVVGDTRFDRVLQIKEAAKHLPICEAFRKGISADGYSSDGPLTESPAGKSASVPSQDYKVFVAGSSWPPDEEIFIRFFNEHKDWRLLIAPHVIAEEHLKLILSLLKDKKVVRYTQTTPEEAAGADVLIIDCFGLLSSMYHYGDVAYIGGGFGVGIHNTLEAAVWNMPVIFGPNNKKFQEAQGLLKSGGGFEINNFEDFAGLMKSMMNDEAFLKSAGEKAGEFVASLSGATDKVLSKVQL</sequence>
<dbReference type="OrthoDB" id="9789797at2"/>
<feature type="active site" description="Proton acceptor" evidence="7">
    <location>
        <position position="57"/>
    </location>
</feature>
<evidence type="ECO:0000256" key="5">
    <source>
        <dbReference type="ARBA" id="ARBA00031445"/>
    </source>
</evidence>
<keyword evidence="8" id="KW-1133">Transmembrane helix</keyword>
<dbReference type="InterPro" id="IPR038107">
    <property type="entry name" value="Glycos_transf_N_sf"/>
</dbReference>
<evidence type="ECO:0000313" key="10">
    <source>
        <dbReference type="EMBL" id="TFH82017.1"/>
    </source>
</evidence>
<dbReference type="InterPro" id="IPR007507">
    <property type="entry name" value="Glycos_transf_N"/>
</dbReference>